<organism evidence="6 7">
    <name type="scientific">Nocardioides gansuensis</name>
    <dbReference type="NCBI Taxonomy" id="2138300"/>
    <lineage>
        <taxon>Bacteria</taxon>
        <taxon>Bacillati</taxon>
        <taxon>Actinomycetota</taxon>
        <taxon>Actinomycetes</taxon>
        <taxon>Propionibacteriales</taxon>
        <taxon>Nocardioidaceae</taxon>
        <taxon>Nocardioides</taxon>
    </lineage>
</organism>
<comment type="caution">
    <text evidence="6">The sequence shown here is derived from an EMBL/GenBank/DDBJ whole genome shotgun (WGS) entry which is preliminary data.</text>
</comment>
<evidence type="ECO:0000313" key="7">
    <source>
        <dbReference type="Proteomes" id="UP000246018"/>
    </source>
</evidence>
<evidence type="ECO:0000256" key="2">
    <source>
        <dbReference type="ARBA" id="ARBA00023125"/>
    </source>
</evidence>
<dbReference type="GO" id="GO:0006355">
    <property type="term" value="P:regulation of DNA-templated transcription"/>
    <property type="evidence" value="ECO:0007669"/>
    <property type="project" value="InterPro"/>
</dbReference>
<evidence type="ECO:0000256" key="3">
    <source>
        <dbReference type="ARBA" id="ARBA00023163"/>
    </source>
</evidence>
<dbReference type="GO" id="GO:0003677">
    <property type="term" value="F:DNA binding"/>
    <property type="evidence" value="ECO:0007669"/>
    <property type="project" value="UniProtKB-KW"/>
</dbReference>
<feature type="domain" description="HTH luxR-type" evidence="5">
    <location>
        <begin position="105"/>
        <end position="173"/>
    </location>
</feature>
<feature type="region of interest" description="Disordered" evidence="4">
    <location>
        <begin position="1"/>
        <end position="55"/>
    </location>
</feature>
<dbReference type="AlphaFoldDB" id="A0A2T8FFB1"/>
<gene>
    <name evidence="6" type="ORF">DDE18_01895</name>
</gene>
<dbReference type="Gene3D" id="1.10.10.10">
    <property type="entry name" value="Winged helix-like DNA-binding domain superfamily/Winged helix DNA-binding domain"/>
    <property type="match status" value="1"/>
</dbReference>
<dbReference type="CDD" id="cd06170">
    <property type="entry name" value="LuxR_C_like"/>
    <property type="match status" value="1"/>
</dbReference>
<evidence type="ECO:0000259" key="5">
    <source>
        <dbReference type="PROSITE" id="PS50043"/>
    </source>
</evidence>
<dbReference type="PANTHER" id="PTHR44688:SF16">
    <property type="entry name" value="DNA-BINDING TRANSCRIPTIONAL ACTIVATOR DEVR_DOSR"/>
    <property type="match status" value="1"/>
</dbReference>
<keyword evidence="7" id="KW-1185">Reference proteome</keyword>
<keyword evidence="1" id="KW-0805">Transcription regulation</keyword>
<reference evidence="6 7" key="1">
    <citation type="submission" date="2018-04" db="EMBL/GenBank/DDBJ databases">
        <title>Genome of Nocardioides gansuensis WSJ-1.</title>
        <authorList>
            <person name="Wu S."/>
            <person name="Wang G."/>
        </authorList>
    </citation>
    <scope>NUCLEOTIDE SEQUENCE [LARGE SCALE GENOMIC DNA]</scope>
    <source>
        <strain evidence="6 7">WSJ-1</strain>
    </source>
</reference>
<feature type="compositionally biased region" description="Basic and acidic residues" evidence="4">
    <location>
        <begin position="25"/>
        <end position="39"/>
    </location>
</feature>
<dbReference type="InterPro" id="IPR036388">
    <property type="entry name" value="WH-like_DNA-bd_sf"/>
</dbReference>
<dbReference type="Proteomes" id="UP000246018">
    <property type="component" value="Unassembled WGS sequence"/>
</dbReference>
<dbReference type="InterPro" id="IPR016032">
    <property type="entry name" value="Sig_transdc_resp-reg_C-effctor"/>
</dbReference>
<dbReference type="SUPFAM" id="SSF46894">
    <property type="entry name" value="C-terminal effector domain of the bipartite response regulators"/>
    <property type="match status" value="1"/>
</dbReference>
<evidence type="ECO:0000256" key="4">
    <source>
        <dbReference type="SAM" id="MobiDB-lite"/>
    </source>
</evidence>
<keyword evidence="3" id="KW-0804">Transcription</keyword>
<dbReference type="PRINTS" id="PR00038">
    <property type="entry name" value="HTHLUXR"/>
</dbReference>
<evidence type="ECO:0000256" key="1">
    <source>
        <dbReference type="ARBA" id="ARBA00023015"/>
    </source>
</evidence>
<protein>
    <recommendedName>
        <fullName evidence="5">HTH luxR-type domain-containing protein</fullName>
    </recommendedName>
</protein>
<sequence length="191" mass="21165">MGMGEFSSARVESSPPTLVATGWSRSERSRCRSPGDTRGEPGTCRPGRGRLPAWPEQVARTPHPGYAASPMYHAPIRATLVVRTSRRRSGELRMSVVSMERPEWHTEQPAWMSALSPREVEVLDLVVRGMSNAEIACALYVSLPTVKTHVAQILRKVGARDRVQLVVTAFRSGYAWTTPRVPAPRRAPHET</sequence>
<dbReference type="EMBL" id="QDGZ01000001">
    <property type="protein sequence ID" value="PVG84396.1"/>
    <property type="molecule type" value="Genomic_DNA"/>
</dbReference>
<accession>A0A2T8FFB1</accession>
<dbReference type="PANTHER" id="PTHR44688">
    <property type="entry name" value="DNA-BINDING TRANSCRIPTIONAL ACTIVATOR DEVR_DOSR"/>
    <property type="match status" value="1"/>
</dbReference>
<dbReference type="OrthoDB" id="3789334at2"/>
<evidence type="ECO:0000313" key="6">
    <source>
        <dbReference type="EMBL" id="PVG84396.1"/>
    </source>
</evidence>
<keyword evidence="2" id="KW-0238">DNA-binding</keyword>
<proteinExistence type="predicted"/>
<dbReference type="PROSITE" id="PS50043">
    <property type="entry name" value="HTH_LUXR_2"/>
    <property type="match status" value="1"/>
</dbReference>
<dbReference type="InterPro" id="IPR000792">
    <property type="entry name" value="Tscrpt_reg_LuxR_C"/>
</dbReference>
<dbReference type="SMART" id="SM00421">
    <property type="entry name" value="HTH_LUXR"/>
    <property type="match status" value="1"/>
</dbReference>
<dbReference type="Pfam" id="PF00196">
    <property type="entry name" value="GerE"/>
    <property type="match status" value="1"/>
</dbReference>
<name>A0A2T8FFB1_9ACTN</name>